<dbReference type="PANTHER" id="PTHR46741:SF4">
    <property type="entry name" value="FINGER FYVE DOMAIN PROTEIN, PUTATIVE (DUF1666)-RELATED"/>
    <property type="match status" value="1"/>
</dbReference>
<gene>
    <name evidence="2" type="ORF">SASPL_148765</name>
</gene>
<feature type="region of interest" description="Disordered" evidence="1">
    <location>
        <begin position="49"/>
        <end position="70"/>
    </location>
</feature>
<feature type="compositionally biased region" description="Low complexity" evidence="1">
    <location>
        <begin position="197"/>
        <end position="207"/>
    </location>
</feature>
<dbReference type="PANTHER" id="PTHR46741">
    <property type="entry name" value="OS09G0413600 PROTEIN"/>
    <property type="match status" value="1"/>
</dbReference>
<dbReference type="Pfam" id="PF07891">
    <property type="entry name" value="DUF1666"/>
    <property type="match status" value="1"/>
</dbReference>
<comment type="caution">
    <text evidence="2">The sequence shown here is derived from an EMBL/GenBank/DDBJ whole genome shotgun (WGS) entry which is preliminary data.</text>
</comment>
<reference evidence="2" key="1">
    <citation type="submission" date="2018-01" db="EMBL/GenBank/DDBJ databases">
        <authorList>
            <person name="Mao J.F."/>
        </authorList>
    </citation>
    <scope>NUCLEOTIDE SEQUENCE</scope>
    <source>
        <strain evidence="2">Huo1</strain>
        <tissue evidence="2">Leaf</tissue>
    </source>
</reference>
<evidence type="ECO:0000313" key="3">
    <source>
        <dbReference type="Proteomes" id="UP000298416"/>
    </source>
</evidence>
<dbReference type="AlphaFoldDB" id="A0A8X8Z4K9"/>
<name>A0A8X8Z4K9_SALSN</name>
<keyword evidence="3" id="KW-1185">Reference proteome</keyword>
<reference evidence="2" key="2">
    <citation type="submission" date="2020-08" db="EMBL/GenBank/DDBJ databases">
        <title>Plant Genome Project.</title>
        <authorList>
            <person name="Zhang R.-G."/>
        </authorList>
    </citation>
    <scope>NUCLEOTIDE SEQUENCE</scope>
    <source>
        <strain evidence="2">Huo1</strain>
        <tissue evidence="2">Leaf</tissue>
    </source>
</reference>
<evidence type="ECO:0000313" key="2">
    <source>
        <dbReference type="EMBL" id="KAG6391019.1"/>
    </source>
</evidence>
<dbReference type="Proteomes" id="UP000298416">
    <property type="component" value="Unassembled WGS sequence"/>
</dbReference>
<proteinExistence type="predicted"/>
<organism evidence="2">
    <name type="scientific">Salvia splendens</name>
    <name type="common">Scarlet sage</name>
    <dbReference type="NCBI Taxonomy" id="180675"/>
    <lineage>
        <taxon>Eukaryota</taxon>
        <taxon>Viridiplantae</taxon>
        <taxon>Streptophyta</taxon>
        <taxon>Embryophyta</taxon>
        <taxon>Tracheophyta</taxon>
        <taxon>Spermatophyta</taxon>
        <taxon>Magnoliopsida</taxon>
        <taxon>eudicotyledons</taxon>
        <taxon>Gunneridae</taxon>
        <taxon>Pentapetalae</taxon>
        <taxon>asterids</taxon>
        <taxon>lamiids</taxon>
        <taxon>Lamiales</taxon>
        <taxon>Lamiaceae</taxon>
        <taxon>Nepetoideae</taxon>
        <taxon>Mentheae</taxon>
        <taxon>Salviinae</taxon>
        <taxon>Salvia</taxon>
        <taxon>Salvia subgen. Calosphace</taxon>
        <taxon>core Calosphace</taxon>
    </lineage>
</organism>
<sequence>MATTNSTSQTKIHQYQPLHQMHPIIAKLDRLLDRMESRIDTTDRLVDNLPAPLPAAAPPPVPQSSPSNNLSRTATKLVSCEEKQLGVEGDSDVLNQVDLQLNGMKLVDEEICYETEWIPSSHSSSLDHDLGAHPKMKPNDSLNWRGSFLDVVDESKSSILDDNRVKAIYNDDEFIEMEPQSVRLSDDSDLHWDVVGVSESSSSPSCVDNCSQQKCGDEDEDEDDRVDVLSQHQNLVQRMKVELKSCDIRCLPTIFEDSVTPMMIEDLRPRKSDHMIGYKVLKETEAFTTGKTRADSVLPRFLAGKGHRDLETMYFGQLCLSWEILWRLDAETRKLLNRDGEGRCTYNRTAEELQQFQVLAQRLWVLYQTLTKWGRS</sequence>
<dbReference type="InterPro" id="IPR012870">
    <property type="entry name" value="DUF1666"/>
</dbReference>
<feature type="region of interest" description="Disordered" evidence="1">
    <location>
        <begin position="197"/>
        <end position="221"/>
    </location>
</feature>
<protein>
    <submittedName>
        <fullName evidence="2">Uncharacterized protein</fullName>
    </submittedName>
</protein>
<evidence type="ECO:0000256" key="1">
    <source>
        <dbReference type="SAM" id="MobiDB-lite"/>
    </source>
</evidence>
<dbReference type="EMBL" id="PNBA02000019">
    <property type="protein sequence ID" value="KAG6391019.1"/>
    <property type="molecule type" value="Genomic_DNA"/>
</dbReference>
<accession>A0A8X8Z4K9</accession>
<feature type="compositionally biased region" description="Pro residues" evidence="1">
    <location>
        <begin position="51"/>
        <end position="63"/>
    </location>
</feature>